<sequence>MSLTDLEITHVLAEIQATVGTGWLQRIFQPDIHVLVFEIRIPGRTHRLLVSCQPDCARLHLLTGQVRNPPRPPAFCQYLRAHIQGARIDGFCQIPGDRIVEWRLTTKEGSRTLLCQLTGRQANVYVLDPTGVILKDLFGDRTLVGTHYRPPGRPDHTGRNRTSRFPASNDSGDCPISAAIEHHYQDREASATLDQIKDIRRRALKKTTQKAQRRIEAWRQDLAKATRFQEYARYGELLKANLGMIRKGMDQVLLTDYFDPEMPEISLPLDGTKSAQGNMEEYFRKYRKYSAAQQELQPRIAQAEQDLAELRQELADMEQGTWSPPVSEPASGTLRPSRRAKAGQANQRRAPFRRFVSTDGLAILVGRNARENDELTFGLANSDDLWLHARGIPGSHVVVRMEKGTDVPPATLLDAATLALLYSDLRKSGKGEIIYTRRKWVRKAKNQAPGAVLVAREQSLTVRLDQVRLANLKERAKENT</sequence>
<proteinExistence type="predicted"/>
<dbReference type="GO" id="GO:0000049">
    <property type="term" value="F:tRNA binding"/>
    <property type="evidence" value="ECO:0007669"/>
    <property type="project" value="TreeGrafter"/>
</dbReference>
<evidence type="ECO:0000313" key="4">
    <source>
        <dbReference type="Proteomes" id="UP000192042"/>
    </source>
</evidence>
<evidence type="ECO:0000259" key="2">
    <source>
        <dbReference type="Pfam" id="PF05670"/>
    </source>
</evidence>
<dbReference type="PANTHER" id="PTHR15239">
    <property type="entry name" value="NUCLEAR EXPORT MEDIATOR FACTOR NEMF"/>
    <property type="match status" value="1"/>
</dbReference>
<feature type="region of interest" description="Disordered" evidence="1">
    <location>
        <begin position="317"/>
        <end position="349"/>
    </location>
</feature>
<dbReference type="GO" id="GO:0043023">
    <property type="term" value="F:ribosomal large subunit binding"/>
    <property type="evidence" value="ECO:0007669"/>
    <property type="project" value="TreeGrafter"/>
</dbReference>
<evidence type="ECO:0000313" key="3">
    <source>
        <dbReference type="EMBL" id="SLM46326.1"/>
    </source>
</evidence>
<accession>A0A1W1HZZ9</accession>
<dbReference type="PANTHER" id="PTHR15239:SF6">
    <property type="entry name" value="RIBOSOME QUALITY CONTROL COMPLEX SUBUNIT NEMF"/>
    <property type="match status" value="1"/>
</dbReference>
<dbReference type="InterPro" id="IPR051608">
    <property type="entry name" value="RQC_Subunit_NEMF"/>
</dbReference>
<dbReference type="AlphaFoldDB" id="A0A1W1HZZ9"/>
<feature type="domain" description="NFACT RNA-binding" evidence="2">
    <location>
        <begin position="352"/>
        <end position="446"/>
    </location>
</feature>
<keyword evidence="4" id="KW-1185">Reference proteome</keyword>
<gene>
    <name evidence="3" type="ORF">NSJP_0155</name>
</gene>
<dbReference type="InterPro" id="IPR008532">
    <property type="entry name" value="NFACT_RNA-bd"/>
</dbReference>
<dbReference type="Pfam" id="PF05833">
    <property type="entry name" value="NFACT_N"/>
    <property type="match status" value="2"/>
</dbReference>
<reference evidence="3 4" key="1">
    <citation type="submission" date="2017-03" db="EMBL/GenBank/DDBJ databases">
        <authorList>
            <person name="Afonso C.L."/>
            <person name="Miller P.J."/>
            <person name="Scott M.A."/>
            <person name="Spackman E."/>
            <person name="Goraichik I."/>
            <person name="Dimitrov K.M."/>
            <person name="Suarez D.L."/>
            <person name="Swayne D.E."/>
        </authorList>
    </citation>
    <scope>NUCLEOTIDE SEQUENCE [LARGE SCALE GENOMIC DNA]</scope>
    <source>
        <strain evidence="3">Genome sequencing of Nitrospira japonica strain NJ11</strain>
    </source>
</reference>
<dbReference type="KEGG" id="nja:NSJP_0155"/>
<dbReference type="RefSeq" id="WP_080885035.1">
    <property type="nucleotide sequence ID" value="NZ_LT828648.1"/>
</dbReference>
<dbReference type="Gene3D" id="2.30.310.10">
    <property type="entry name" value="ibrinogen binding protein from staphylococcus aureus domain"/>
    <property type="match status" value="1"/>
</dbReference>
<dbReference type="GO" id="GO:0072344">
    <property type="term" value="P:rescue of stalled ribosome"/>
    <property type="evidence" value="ECO:0007669"/>
    <property type="project" value="TreeGrafter"/>
</dbReference>
<feature type="region of interest" description="Disordered" evidence="1">
    <location>
        <begin position="145"/>
        <end position="172"/>
    </location>
</feature>
<dbReference type="EMBL" id="LT828648">
    <property type="protein sequence ID" value="SLM46326.1"/>
    <property type="molecule type" value="Genomic_DNA"/>
</dbReference>
<dbReference type="OrthoDB" id="9766163at2"/>
<evidence type="ECO:0000256" key="1">
    <source>
        <dbReference type="SAM" id="MobiDB-lite"/>
    </source>
</evidence>
<dbReference type="Pfam" id="PF05670">
    <property type="entry name" value="NFACT-R_1"/>
    <property type="match status" value="1"/>
</dbReference>
<dbReference type="GO" id="GO:1990112">
    <property type="term" value="C:RQC complex"/>
    <property type="evidence" value="ECO:0007669"/>
    <property type="project" value="TreeGrafter"/>
</dbReference>
<name>A0A1W1HZZ9_9BACT</name>
<dbReference type="Proteomes" id="UP000192042">
    <property type="component" value="Chromosome I"/>
</dbReference>
<protein>
    <recommendedName>
        <fullName evidence="2">NFACT RNA-binding domain-containing protein</fullName>
    </recommendedName>
</protein>
<dbReference type="STRING" id="1325564.NSJP_0155"/>
<organism evidence="3 4">
    <name type="scientific">Nitrospira japonica</name>
    <dbReference type="NCBI Taxonomy" id="1325564"/>
    <lineage>
        <taxon>Bacteria</taxon>
        <taxon>Pseudomonadati</taxon>
        <taxon>Nitrospirota</taxon>
        <taxon>Nitrospiria</taxon>
        <taxon>Nitrospirales</taxon>
        <taxon>Nitrospiraceae</taxon>
        <taxon>Nitrospira</taxon>
    </lineage>
</organism>